<dbReference type="InterPro" id="IPR057825">
    <property type="entry name" value="WWE_SEC23-DDH2"/>
</dbReference>
<feature type="region of interest" description="Disordered" evidence="2">
    <location>
        <begin position="262"/>
        <end position="388"/>
    </location>
</feature>
<dbReference type="OrthoDB" id="69269at2759"/>
<protein>
    <recommendedName>
        <fullName evidence="3">DDHD domain-containing protein</fullName>
    </recommendedName>
</protein>
<dbReference type="AlphaFoldDB" id="A0A7R9M7F8"/>
<dbReference type="PANTHER" id="PTHR23509">
    <property type="entry name" value="PA-PL1 PHOSPHOLIPASE FAMILY"/>
    <property type="match status" value="1"/>
</dbReference>
<organism evidence="4">
    <name type="scientific">Oppiella nova</name>
    <dbReference type="NCBI Taxonomy" id="334625"/>
    <lineage>
        <taxon>Eukaryota</taxon>
        <taxon>Metazoa</taxon>
        <taxon>Ecdysozoa</taxon>
        <taxon>Arthropoda</taxon>
        <taxon>Chelicerata</taxon>
        <taxon>Arachnida</taxon>
        <taxon>Acari</taxon>
        <taxon>Acariformes</taxon>
        <taxon>Sarcoptiformes</taxon>
        <taxon>Oribatida</taxon>
        <taxon>Brachypylina</taxon>
        <taxon>Oppioidea</taxon>
        <taxon>Oppiidae</taxon>
        <taxon>Oppiella</taxon>
    </lineage>
</organism>
<reference evidence="4" key="1">
    <citation type="submission" date="2020-11" db="EMBL/GenBank/DDBJ databases">
        <authorList>
            <person name="Tran Van P."/>
        </authorList>
    </citation>
    <scope>NUCLEOTIDE SEQUENCE</scope>
</reference>
<evidence type="ECO:0000259" key="3">
    <source>
        <dbReference type="PROSITE" id="PS51043"/>
    </source>
</evidence>
<dbReference type="GO" id="GO:0004620">
    <property type="term" value="F:phospholipase activity"/>
    <property type="evidence" value="ECO:0007669"/>
    <property type="project" value="TreeGrafter"/>
</dbReference>
<feature type="domain" description="DDHD" evidence="3">
    <location>
        <begin position="805"/>
        <end position="1023"/>
    </location>
</feature>
<accession>A0A7R9M7F8</accession>
<dbReference type="EMBL" id="CAJPVJ010008886">
    <property type="protein sequence ID" value="CAG2172211.1"/>
    <property type="molecule type" value="Genomic_DNA"/>
</dbReference>
<dbReference type="InterPro" id="IPR029058">
    <property type="entry name" value="AB_hydrolase_fold"/>
</dbReference>
<dbReference type="GO" id="GO:0046872">
    <property type="term" value="F:metal ion binding"/>
    <property type="evidence" value="ECO:0007669"/>
    <property type="project" value="InterPro"/>
</dbReference>
<dbReference type="InterPro" id="IPR058055">
    <property type="entry name" value="PA-PLA1"/>
</dbReference>
<dbReference type="GO" id="GO:0030134">
    <property type="term" value="C:COPII-coated ER to Golgi transport vesicle"/>
    <property type="evidence" value="ECO:0007669"/>
    <property type="project" value="TreeGrafter"/>
</dbReference>
<feature type="compositionally biased region" description="Low complexity" evidence="2">
    <location>
        <begin position="124"/>
        <end position="134"/>
    </location>
</feature>
<dbReference type="Pfam" id="PF02862">
    <property type="entry name" value="DDHD"/>
    <property type="match status" value="1"/>
</dbReference>
<dbReference type="PANTHER" id="PTHR23509:SF10">
    <property type="entry name" value="LD21067P"/>
    <property type="match status" value="1"/>
</dbReference>
<sequence length="1070" mass="116161">MSSHPKSSLTPSASQSSLLLSTANLSWTPTTGALIVAPPLEPPPQPALSPTPSDQSSIRHDMTHEEIIQSLRRGAPGGTAGSSRRSSISGQALDESFQTISLVDGQPCLPSDDNNTGANSGEQSHQSTVSSLSSAGALNSKHQKMSFIETLFQRTSQVIVSTTTGALGAGIPSDDSVGTGSAPVGGVVSHFEPQLSGAPAVSPPMMTSVGPTVPAIPVSAPVAPPVLPAQALVSKDFKLRGPLRLYDPNHGATITTATSAAASTLPAPPLPPVPIASGDTPLIPDPYTQPLPVDNLYNPSDYYTPGAPEGQPLDLSQPPAYSSAPFDALSPSSGPTTSAPTLPDTASQYSYVSPTQTLDNTYGPDWQSTQQQSPTASPADTTGAQQPYQPYQPYAPVVYHWFYQRVIENKEVWRPFSLYDTYNLEQSVLTAPTYGYGVVIPTDGGRFDVSVGERVRRPVYWQESDTICRRCSWFYRKEGHNRWVPYGEEVSERLEAGYRQSVMTNTWNTRVELDGGQEVVVMHTRESIYHYQLDQSMPDGWGQALENPQRPRLVARGVGALDGMADDIDEGEPVQVDHLVFLIHGIGEICDFRFRSIVEVVDDFRCISLSLMRTHFRSYMESGQLGRIELLPISWHSALHGDETGIDDRLRQITLDSIPKLRHFSNDTILDALFYTSPVYCQTIVDSVGQELNRLFELFCHRNPNFCGTVALGGHSLGSLIVFDILAHQSSDADLNVTPNTDHNSSNASTSTETLTSTPVSAPVVPSDTVPTLVDRGVCTSPTGHPYGHQQTLGLGFPDIKYPTLAFRPSALFAMGSPLPMFLTVRGVHYLSPDYRLPTCPAVYNIFHPYDPIAYRLEPMIYRAFKDIKPVLIPHHKGRKRMHLELRDSIARMGSDIKNKIYDSLKYTWNSINEFAKAHRTVGASVGSVGAPTGDYGADGQAFDGTYGSRGIDGMPDAGELDGRGAAEEALSAGALNSGRRIDYVLQESPVEAFNEYLFAMAAHACYWGSEDTALLVLRELYGQLGYYTDRDIFSGSAPPIPTSASQQSLDGQQQPFPAFDDTNLQFVSH</sequence>
<evidence type="ECO:0000313" key="4">
    <source>
        <dbReference type="EMBL" id="CAD7655024.1"/>
    </source>
</evidence>
<feature type="compositionally biased region" description="Pro residues" evidence="2">
    <location>
        <begin position="39"/>
        <end position="49"/>
    </location>
</feature>
<dbReference type="PROSITE" id="PS51043">
    <property type="entry name" value="DDHD"/>
    <property type="match status" value="1"/>
</dbReference>
<feature type="compositionally biased region" description="Low complexity" evidence="2">
    <location>
        <begin position="328"/>
        <end position="343"/>
    </location>
</feature>
<keyword evidence="5" id="KW-1185">Reference proteome</keyword>
<dbReference type="SUPFAM" id="SSF53474">
    <property type="entry name" value="alpha/beta-Hydrolases"/>
    <property type="match status" value="1"/>
</dbReference>
<feature type="region of interest" description="Disordered" evidence="2">
    <location>
        <begin position="34"/>
        <end position="58"/>
    </location>
</feature>
<feature type="region of interest" description="Disordered" evidence="2">
    <location>
        <begin position="103"/>
        <end position="136"/>
    </location>
</feature>
<feature type="compositionally biased region" description="Polar residues" evidence="2">
    <location>
        <begin position="344"/>
        <end position="360"/>
    </location>
</feature>
<evidence type="ECO:0000256" key="1">
    <source>
        <dbReference type="ARBA" id="ARBA00038464"/>
    </source>
</evidence>
<gene>
    <name evidence="4" type="ORF">ONB1V03_LOCUS11669</name>
</gene>
<proteinExistence type="inferred from homology"/>
<dbReference type="InterPro" id="IPR004177">
    <property type="entry name" value="DDHD_dom"/>
</dbReference>
<dbReference type="SMART" id="SM01127">
    <property type="entry name" value="DDHD"/>
    <property type="match status" value="1"/>
</dbReference>
<dbReference type="Pfam" id="PF23464">
    <property type="entry name" value="WWE_3"/>
    <property type="match status" value="1"/>
</dbReference>
<feature type="compositionally biased region" description="Polar residues" evidence="2">
    <location>
        <begin position="736"/>
        <end position="760"/>
    </location>
</feature>
<feature type="compositionally biased region" description="Low complexity" evidence="2">
    <location>
        <begin position="367"/>
        <end position="388"/>
    </location>
</feature>
<comment type="similarity">
    <text evidence="1">Belongs to the PA-PLA1 family.</text>
</comment>
<dbReference type="Proteomes" id="UP000728032">
    <property type="component" value="Unassembled WGS sequence"/>
</dbReference>
<feature type="region of interest" description="Disordered" evidence="2">
    <location>
        <begin position="736"/>
        <end position="762"/>
    </location>
</feature>
<name>A0A7R9M7F8_9ACAR</name>
<feature type="compositionally biased region" description="Polar residues" evidence="2">
    <location>
        <begin position="112"/>
        <end position="123"/>
    </location>
</feature>
<dbReference type="EMBL" id="OC923711">
    <property type="protein sequence ID" value="CAD7655024.1"/>
    <property type="molecule type" value="Genomic_DNA"/>
</dbReference>
<evidence type="ECO:0000313" key="5">
    <source>
        <dbReference type="Proteomes" id="UP000728032"/>
    </source>
</evidence>
<evidence type="ECO:0000256" key="2">
    <source>
        <dbReference type="SAM" id="MobiDB-lite"/>
    </source>
</evidence>